<comment type="subcellular location">
    <subcellularLocation>
        <location evidence="1">Cell membrane</location>
        <topology evidence="1">Multi-pass membrane protein</topology>
    </subcellularLocation>
</comment>
<dbReference type="PANTHER" id="PTHR33908:SF3">
    <property type="entry name" value="UNDECAPRENYL PHOSPHATE-ALPHA-4-AMINO-4-DEOXY-L-ARABINOSE ARABINOSYL TRANSFERASE"/>
    <property type="match status" value="1"/>
</dbReference>
<feature type="transmembrane region" description="Helical" evidence="8">
    <location>
        <begin position="270"/>
        <end position="287"/>
    </location>
</feature>
<reference evidence="10" key="1">
    <citation type="submission" date="2019-12" db="EMBL/GenBank/DDBJ databases">
        <title>Complete genome of Terracaulis silvestris 0127_4.</title>
        <authorList>
            <person name="Vieira S."/>
            <person name="Riedel T."/>
            <person name="Sproer C."/>
            <person name="Pascual J."/>
            <person name="Boedeker C."/>
            <person name="Overmann J."/>
        </authorList>
    </citation>
    <scope>NUCLEOTIDE SEQUENCE [LARGE SCALE GENOMIC DNA]</scope>
    <source>
        <strain evidence="10">0127_4</strain>
    </source>
</reference>
<feature type="transmembrane region" description="Helical" evidence="8">
    <location>
        <begin position="165"/>
        <end position="183"/>
    </location>
</feature>
<organism evidence="9 10">
    <name type="scientific">Terricaulis silvestris</name>
    <dbReference type="NCBI Taxonomy" id="2686094"/>
    <lineage>
        <taxon>Bacteria</taxon>
        <taxon>Pseudomonadati</taxon>
        <taxon>Pseudomonadota</taxon>
        <taxon>Alphaproteobacteria</taxon>
        <taxon>Caulobacterales</taxon>
        <taxon>Caulobacteraceae</taxon>
        <taxon>Terricaulis</taxon>
    </lineage>
</organism>
<keyword evidence="3" id="KW-0328">Glycosyltransferase</keyword>
<name>A0A6I6MNL0_9CAUL</name>
<evidence type="ECO:0000256" key="4">
    <source>
        <dbReference type="ARBA" id="ARBA00022679"/>
    </source>
</evidence>
<keyword evidence="6 8" id="KW-1133">Transmembrane helix</keyword>
<dbReference type="GO" id="GO:0005886">
    <property type="term" value="C:plasma membrane"/>
    <property type="evidence" value="ECO:0007669"/>
    <property type="project" value="UniProtKB-SubCell"/>
</dbReference>
<dbReference type="AlphaFoldDB" id="A0A6I6MNL0"/>
<dbReference type="InterPro" id="IPR050297">
    <property type="entry name" value="LipidA_mod_glycosyltrf_83"/>
</dbReference>
<evidence type="ECO:0000256" key="8">
    <source>
        <dbReference type="SAM" id="Phobius"/>
    </source>
</evidence>
<sequence>MVPARPKPGTPALVSAPQPASLFDQFAQGWRSYALIALIAFLSAQFGAGRMQVMDPEEARFAQATRQMVEAGDYAHVRLQTETQSARPIGVHWLQAAAVNAAEPLTHKRNAIWFYRLPSTLGLLLAAIATLWGGAALIGQRSALFGAALLSVAMLAGFQGMAATADALLLGFTTLALAALARLRAPQRKKVISLLFWFALACGVLIKGFIAPLAATLTLASLFAWERRAAWMKPLLWWPGPLLFAIVAALSLGTLFSFERGGLDQFTLPGFHLFLLPFLIFPATYALPAAARLSIETIRAPLADEDHAAFRFLICWALPILLVFELTPAKLPHFALPAYPAIALLCGAGLTAMTGRRWRTTHPAGVALFAVAGGVIVALMSIAATFMPGDFAADTRRAISTALIGVGIVAASFTALIMLRRPAARCAVLVACALALSFSFRERILPEARALNVSSEVVAALTRARLTPRDDRPLWVVGYSEPSLIFITRTDIRLAGPVEAGGEAQIGDAIVIEGRAMQDMTTQLATRDLQFTPAEEPVRGLTIANLDRVALFVGELRPISAAPPADVPR</sequence>
<evidence type="ECO:0000256" key="1">
    <source>
        <dbReference type="ARBA" id="ARBA00004651"/>
    </source>
</evidence>
<dbReference type="KEGG" id="tsv:DSM104635_01175"/>
<feature type="transmembrane region" description="Helical" evidence="8">
    <location>
        <begin position="195"/>
        <end position="223"/>
    </location>
</feature>
<proteinExistence type="predicted"/>
<evidence type="ECO:0000256" key="6">
    <source>
        <dbReference type="ARBA" id="ARBA00022989"/>
    </source>
</evidence>
<evidence type="ECO:0000256" key="5">
    <source>
        <dbReference type="ARBA" id="ARBA00022692"/>
    </source>
</evidence>
<evidence type="ECO:0000256" key="2">
    <source>
        <dbReference type="ARBA" id="ARBA00022475"/>
    </source>
</evidence>
<feature type="transmembrane region" description="Helical" evidence="8">
    <location>
        <begin position="113"/>
        <end position="132"/>
    </location>
</feature>
<dbReference type="GO" id="GO:0010041">
    <property type="term" value="P:response to iron(III) ion"/>
    <property type="evidence" value="ECO:0007669"/>
    <property type="project" value="TreeGrafter"/>
</dbReference>
<evidence type="ECO:0000313" key="10">
    <source>
        <dbReference type="Proteomes" id="UP000431269"/>
    </source>
</evidence>
<dbReference type="GO" id="GO:0009103">
    <property type="term" value="P:lipopolysaccharide biosynthetic process"/>
    <property type="evidence" value="ECO:0007669"/>
    <property type="project" value="TreeGrafter"/>
</dbReference>
<feature type="transmembrane region" description="Helical" evidence="8">
    <location>
        <begin position="365"/>
        <end position="386"/>
    </location>
</feature>
<keyword evidence="10" id="KW-1185">Reference proteome</keyword>
<keyword evidence="4 9" id="KW-0808">Transferase</keyword>
<keyword evidence="5 8" id="KW-0812">Transmembrane</keyword>
<dbReference type="EMBL" id="CP047045">
    <property type="protein sequence ID" value="QGZ94357.1"/>
    <property type="molecule type" value="Genomic_DNA"/>
</dbReference>
<accession>A0A6I6MNL0</accession>
<keyword evidence="7 8" id="KW-0472">Membrane</keyword>
<protein>
    <submittedName>
        <fullName evidence="9">4-amino-4-deoxy-L-arabinose transferase</fullName>
    </submittedName>
</protein>
<gene>
    <name evidence="9" type="ORF">DSM104635_01175</name>
</gene>
<dbReference type="GO" id="GO:0016763">
    <property type="term" value="F:pentosyltransferase activity"/>
    <property type="evidence" value="ECO:0007669"/>
    <property type="project" value="TreeGrafter"/>
</dbReference>
<feature type="transmembrane region" description="Helical" evidence="8">
    <location>
        <begin position="30"/>
        <end position="48"/>
    </location>
</feature>
<keyword evidence="2" id="KW-1003">Cell membrane</keyword>
<dbReference type="PANTHER" id="PTHR33908">
    <property type="entry name" value="MANNOSYLTRANSFERASE YKCB-RELATED"/>
    <property type="match status" value="1"/>
</dbReference>
<evidence type="ECO:0000313" key="9">
    <source>
        <dbReference type="EMBL" id="QGZ94357.1"/>
    </source>
</evidence>
<evidence type="ECO:0000256" key="3">
    <source>
        <dbReference type="ARBA" id="ARBA00022676"/>
    </source>
</evidence>
<feature type="transmembrane region" description="Helical" evidence="8">
    <location>
        <begin position="235"/>
        <end position="258"/>
    </location>
</feature>
<dbReference type="Proteomes" id="UP000431269">
    <property type="component" value="Chromosome"/>
</dbReference>
<feature type="transmembrane region" description="Helical" evidence="8">
    <location>
        <begin position="398"/>
        <end position="416"/>
    </location>
</feature>
<feature type="transmembrane region" description="Helical" evidence="8">
    <location>
        <begin position="334"/>
        <end position="353"/>
    </location>
</feature>
<evidence type="ECO:0000256" key="7">
    <source>
        <dbReference type="ARBA" id="ARBA00023136"/>
    </source>
</evidence>